<evidence type="ECO:0000256" key="1">
    <source>
        <dbReference type="SAM" id="MobiDB-lite"/>
    </source>
</evidence>
<protein>
    <submittedName>
        <fullName evidence="2">Uncharacterized protein</fullName>
    </submittedName>
</protein>
<dbReference type="Proteomes" id="UP001501407">
    <property type="component" value="Unassembled WGS sequence"/>
</dbReference>
<proteinExistence type="predicted"/>
<dbReference type="EMBL" id="BAABKZ010000005">
    <property type="protein sequence ID" value="GAA5099984.1"/>
    <property type="molecule type" value="Genomic_DNA"/>
</dbReference>
<sequence length="58" mass="6147">MPHKAHLLLGDAPTFRPEFEASGRLRITRDVGFDGSEVQEGAPTSQPAAAAHHNAVSP</sequence>
<dbReference type="RefSeq" id="WP_345508246.1">
    <property type="nucleotide sequence ID" value="NZ_BAABKZ010000005.1"/>
</dbReference>
<keyword evidence="3" id="KW-1185">Reference proteome</keyword>
<feature type="region of interest" description="Disordered" evidence="1">
    <location>
        <begin position="33"/>
        <end position="58"/>
    </location>
</feature>
<evidence type="ECO:0000313" key="2">
    <source>
        <dbReference type="EMBL" id="GAA5099984.1"/>
    </source>
</evidence>
<organism evidence="2 3">
    <name type="scientific">Microbacterium yannicii</name>
    <dbReference type="NCBI Taxonomy" id="671622"/>
    <lineage>
        <taxon>Bacteria</taxon>
        <taxon>Bacillati</taxon>
        <taxon>Actinomycetota</taxon>
        <taxon>Actinomycetes</taxon>
        <taxon>Micrococcales</taxon>
        <taxon>Microbacteriaceae</taxon>
        <taxon>Microbacterium</taxon>
    </lineage>
</organism>
<name>A0ABP9MRC3_9MICO</name>
<reference evidence="3" key="1">
    <citation type="journal article" date="2019" name="Int. J. Syst. Evol. Microbiol.">
        <title>The Global Catalogue of Microorganisms (GCM) 10K type strain sequencing project: providing services to taxonomists for standard genome sequencing and annotation.</title>
        <authorList>
            <consortium name="The Broad Institute Genomics Platform"/>
            <consortium name="The Broad Institute Genome Sequencing Center for Infectious Disease"/>
            <person name="Wu L."/>
            <person name="Ma J."/>
        </authorList>
    </citation>
    <scope>NUCLEOTIDE SEQUENCE [LARGE SCALE GENOMIC DNA]</scope>
    <source>
        <strain evidence="3">JCM 18959</strain>
    </source>
</reference>
<accession>A0ABP9MRC3</accession>
<evidence type="ECO:0000313" key="3">
    <source>
        <dbReference type="Proteomes" id="UP001501407"/>
    </source>
</evidence>
<gene>
    <name evidence="2" type="ORF">GCM10025760_36780</name>
</gene>
<comment type="caution">
    <text evidence="2">The sequence shown here is derived from an EMBL/GenBank/DDBJ whole genome shotgun (WGS) entry which is preliminary data.</text>
</comment>